<keyword evidence="4 7" id="KW-1133">Transmembrane helix</keyword>
<evidence type="ECO:0000313" key="10">
    <source>
        <dbReference type="EMBL" id="RCX26473.1"/>
    </source>
</evidence>
<dbReference type="InterPro" id="IPR016476">
    <property type="entry name" value="SH3_dom_pro"/>
</dbReference>
<sequence length="222" mass="24947">MLKRLLIIACLLLPALAGAQQVRYITDELSVTMRTGQSTQHSIKRMLQSGTAVDVMENDRDTGYSHVRTRDGTEGWVLTRYLMSEPAARERIAAQADRLAALDEENRQLKQELAALTQERDTVTGARGQLEDENARLSQELASIKRAAADVLSIDAENQQLKGRVASLERELLTLQEQNTALSDRTARDWFMVGAGVVLLGILIGLIIPKIRWRRKQRWDVL</sequence>
<reference evidence="10 11" key="1">
    <citation type="submission" date="2018-07" db="EMBL/GenBank/DDBJ databases">
        <title>Genomic Encyclopedia of Type Strains, Phase IV (KMG-IV): sequencing the most valuable type-strain genomes for metagenomic binning, comparative biology and taxonomic classification.</title>
        <authorList>
            <person name="Goeker M."/>
        </authorList>
    </citation>
    <scope>NUCLEOTIDE SEQUENCE [LARGE SCALE GENOMIC DNA]</scope>
    <source>
        <strain evidence="10 11">DSM 26407</strain>
    </source>
</reference>
<dbReference type="EMBL" id="QPJY01000009">
    <property type="protein sequence ID" value="RCX26473.1"/>
    <property type="molecule type" value="Genomic_DNA"/>
</dbReference>
<evidence type="ECO:0000256" key="6">
    <source>
        <dbReference type="SAM" id="Coils"/>
    </source>
</evidence>
<evidence type="ECO:0000313" key="11">
    <source>
        <dbReference type="Proteomes" id="UP000252707"/>
    </source>
</evidence>
<feature type="domain" description="SH3b" evidence="9">
    <location>
        <begin position="20"/>
        <end position="86"/>
    </location>
</feature>
<dbReference type="Gene3D" id="6.10.250.3110">
    <property type="match status" value="1"/>
</dbReference>
<dbReference type="Pfam" id="PF08239">
    <property type="entry name" value="SH3_3"/>
    <property type="match status" value="1"/>
</dbReference>
<keyword evidence="5 7" id="KW-0472">Membrane</keyword>
<dbReference type="OrthoDB" id="9790951at2"/>
<evidence type="ECO:0000259" key="9">
    <source>
        <dbReference type="PROSITE" id="PS51781"/>
    </source>
</evidence>
<accession>A0A369BYA1</accession>
<keyword evidence="3 8" id="KW-0732">Signal</keyword>
<name>A0A369BYA1_9GAMM</name>
<proteinExistence type="predicted"/>
<keyword evidence="6" id="KW-0175">Coiled coil</keyword>
<dbReference type="NCBIfam" id="TIGR04211">
    <property type="entry name" value="SH3_and_anchor"/>
    <property type="match status" value="1"/>
</dbReference>
<evidence type="ECO:0000256" key="3">
    <source>
        <dbReference type="ARBA" id="ARBA00022729"/>
    </source>
</evidence>
<dbReference type="AlphaFoldDB" id="A0A369BYA1"/>
<evidence type="ECO:0000256" key="4">
    <source>
        <dbReference type="ARBA" id="ARBA00022989"/>
    </source>
</evidence>
<protein>
    <submittedName>
        <fullName evidence="10">SH3 domain protein</fullName>
    </submittedName>
</protein>
<dbReference type="PROSITE" id="PS51781">
    <property type="entry name" value="SH3B"/>
    <property type="match status" value="1"/>
</dbReference>
<dbReference type="SMART" id="SM00287">
    <property type="entry name" value="SH3b"/>
    <property type="match status" value="1"/>
</dbReference>
<dbReference type="InterPro" id="IPR003646">
    <property type="entry name" value="SH3-like_bac-type"/>
</dbReference>
<dbReference type="Gene3D" id="2.30.30.40">
    <property type="entry name" value="SH3 Domains"/>
    <property type="match status" value="1"/>
</dbReference>
<feature type="transmembrane region" description="Helical" evidence="7">
    <location>
        <begin position="190"/>
        <end position="208"/>
    </location>
</feature>
<comment type="caution">
    <text evidence="10">The sequence shown here is derived from an EMBL/GenBank/DDBJ whole genome shotgun (WGS) entry which is preliminary data.</text>
</comment>
<evidence type="ECO:0000256" key="1">
    <source>
        <dbReference type="ARBA" id="ARBA00004167"/>
    </source>
</evidence>
<comment type="subcellular location">
    <subcellularLocation>
        <location evidence="1">Membrane</location>
        <topology evidence="1">Single-pass membrane protein</topology>
    </subcellularLocation>
</comment>
<feature type="coiled-coil region" evidence="6">
    <location>
        <begin position="92"/>
        <end position="185"/>
    </location>
</feature>
<evidence type="ECO:0000256" key="2">
    <source>
        <dbReference type="ARBA" id="ARBA00022692"/>
    </source>
</evidence>
<dbReference type="Proteomes" id="UP000252707">
    <property type="component" value="Unassembled WGS sequence"/>
</dbReference>
<keyword evidence="11" id="KW-1185">Reference proteome</keyword>
<evidence type="ECO:0000256" key="5">
    <source>
        <dbReference type="ARBA" id="ARBA00023136"/>
    </source>
</evidence>
<evidence type="ECO:0000256" key="8">
    <source>
        <dbReference type="SAM" id="SignalP"/>
    </source>
</evidence>
<keyword evidence="2 7" id="KW-0812">Transmembrane</keyword>
<organism evidence="10 11">
    <name type="scientific">Thioalbus denitrificans</name>
    <dbReference type="NCBI Taxonomy" id="547122"/>
    <lineage>
        <taxon>Bacteria</taxon>
        <taxon>Pseudomonadati</taxon>
        <taxon>Pseudomonadota</taxon>
        <taxon>Gammaproteobacteria</taxon>
        <taxon>Chromatiales</taxon>
        <taxon>Ectothiorhodospiraceae</taxon>
        <taxon>Thioalbus</taxon>
    </lineage>
</organism>
<dbReference type="GO" id="GO:0016020">
    <property type="term" value="C:membrane"/>
    <property type="evidence" value="ECO:0007669"/>
    <property type="project" value="UniProtKB-SubCell"/>
</dbReference>
<dbReference type="PIRSF" id="PIRSF006158">
    <property type="entry name" value="UCP006158_SH3"/>
    <property type="match status" value="1"/>
</dbReference>
<feature type="chain" id="PRO_5016612376" evidence="8">
    <location>
        <begin position="20"/>
        <end position="222"/>
    </location>
</feature>
<evidence type="ECO:0000256" key="7">
    <source>
        <dbReference type="SAM" id="Phobius"/>
    </source>
</evidence>
<gene>
    <name evidence="10" type="ORF">DFQ59_1092</name>
</gene>
<feature type="signal peptide" evidence="8">
    <location>
        <begin position="1"/>
        <end position="19"/>
    </location>
</feature>